<gene>
    <name evidence="5" type="primary">yddH</name>
    <name evidence="5" type="ordered locus">PANA_4165</name>
</gene>
<dbReference type="PANTHER" id="PTHR43567:SF1">
    <property type="entry name" value="FLAVOREDOXIN"/>
    <property type="match status" value="1"/>
</dbReference>
<dbReference type="KEGG" id="pam:PANA_4165"/>
<keyword evidence="6" id="KW-1185">Reference proteome</keyword>
<dbReference type="AlphaFoldDB" id="D4GFL2"/>
<evidence type="ECO:0000259" key="4">
    <source>
        <dbReference type="SMART" id="SM00903"/>
    </source>
</evidence>
<organism evidence="5 6">
    <name type="scientific">Pantoea ananatis (strain LMG 20103)</name>
    <dbReference type="NCBI Taxonomy" id="706191"/>
    <lineage>
        <taxon>Bacteria</taxon>
        <taxon>Pseudomonadati</taxon>
        <taxon>Pseudomonadota</taxon>
        <taxon>Gammaproteobacteria</taxon>
        <taxon>Enterobacterales</taxon>
        <taxon>Erwiniaceae</taxon>
        <taxon>Pantoea</taxon>
    </lineage>
</organism>
<comment type="cofactor">
    <cofactor evidence="1">
        <name>FMN</name>
        <dbReference type="ChEBI" id="CHEBI:58210"/>
    </cofactor>
</comment>
<proteinExistence type="inferred from homology"/>
<dbReference type="GO" id="GO:0016646">
    <property type="term" value="F:oxidoreductase activity, acting on the CH-NH group of donors, NAD or NADP as acceptor"/>
    <property type="evidence" value="ECO:0007669"/>
    <property type="project" value="UniProtKB-ARBA"/>
</dbReference>
<dbReference type="HOGENOM" id="CLU_059021_5_4_6"/>
<dbReference type="eggNOG" id="COG1853">
    <property type="taxonomic scope" value="Bacteria"/>
</dbReference>
<dbReference type="Pfam" id="PF01613">
    <property type="entry name" value="Flavin_Reduct"/>
    <property type="match status" value="1"/>
</dbReference>
<dbReference type="SMART" id="SM00903">
    <property type="entry name" value="Flavin_Reduct"/>
    <property type="match status" value="1"/>
</dbReference>
<dbReference type="EMBL" id="CP001875">
    <property type="protein sequence ID" value="ADD79332.1"/>
    <property type="molecule type" value="Genomic_DNA"/>
</dbReference>
<evidence type="ECO:0000256" key="1">
    <source>
        <dbReference type="ARBA" id="ARBA00001917"/>
    </source>
</evidence>
<evidence type="ECO:0000256" key="3">
    <source>
        <dbReference type="ARBA" id="ARBA00038054"/>
    </source>
</evidence>
<dbReference type="InterPro" id="IPR052174">
    <property type="entry name" value="Flavoredoxin"/>
</dbReference>
<dbReference type="PANTHER" id="PTHR43567">
    <property type="entry name" value="FLAVOREDOXIN-RELATED-RELATED"/>
    <property type="match status" value="1"/>
</dbReference>
<dbReference type="Gene3D" id="2.30.110.10">
    <property type="entry name" value="Electron Transport, Fmn-binding Protein, Chain A"/>
    <property type="match status" value="1"/>
</dbReference>
<dbReference type="GO" id="GO:0010181">
    <property type="term" value="F:FMN binding"/>
    <property type="evidence" value="ECO:0007669"/>
    <property type="project" value="InterPro"/>
</dbReference>
<reference evidence="5 6" key="1">
    <citation type="journal article" date="2010" name="J. Bacteriol.">
        <title>Genome sequence of Pantoea ananatis LMG20103, the causative agent of Eucalyptus blight and dieback.</title>
        <authorList>
            <person name="De Maayer P."/>
            <person name="Chan W.Y."/>
            <person name="Venter S.N."/>
            <person name="Toth I.K."/>
            <person name="Birch P.R."/>
            <person name="Joubert F."/>
            <person name="Coutinho T.A."/>
        </authorList>
    </citation>
    <scope>NUCLEOTIDE SEQUENCE [LARGE SCALE GENOMIC DNA]</scope>
    <source>
        <strain evidence="5 6">LMG 20103</strain>
    </source>
</reference>
<sequence>MPDPVIKDFRMSHFRPVALEHASRLLNHGPTILITSRDSQSQRRNIMAAAWSVPVEFSPPRVAIIVDKSTWSRELIEASGAFGICVPAAQFVDLAYAVGSTTGRDQDKFAAFDIQASESQHFGVPLLEESCVAWMECRLLPETEAQQAYDTLFGEVVTAAADNRVFYDGRWHFDDSNSALHTLHHLGGGQFVTVANTLTAKTTR</sequence>
<name>D4GFL2_PANAM</name>
<comment type="similarity">
    <text evidence="3">Belongs to the flavoredoxin family.</text>
</comment>
<dbReference type="InterPro" id="IPR012349">
    <property type="entry name" value="Split_barrel_FMN-bd"/>
</dbReference>
<accession>D4GFL2</accession>
<feature type="domain" description="Flavin reductase like" evidence="4">
    <location>
        <begin position="24"/>
        <end position="173"/>
    </location>
</feature>
<evidence type="ECO:0000256" key="2">
    <source>
        <dbReference type="ARBA" id="ARBA00022630"/>
    </source>
</evidence>
<protein>
    <submittedName>
        <fullName evidence="5">YddH</fullName>
    </submittedName>
</protein>
<dbReference type="SUPFAM" id="SSF50475">
    <property type="entry name" value="FMN-binding split barrel"/>
    <property type="match status" value="1"/>
</dbReference>
<evidence type="ECO:0000313" key="6">
    <source>
        <dbReference type="Proteomes" id="UP000001702"/>
    </source>
</evidence>
<dbReference type="Proteomes" id="UP000001702">
    <property type="component" value="Chromosome"/>
</dbReference>
<dbReference type="STRING" id="706191.PANA_4165"/>
<keyword evidence="2" id="KW-0285">Flavoprotein</keyword>
<dbReference type="InterPro" id="IPR002563">
    <property type="entry name" value="Flavin_Rdtase-like_dom"/>
</dbReference>
<evidence type="ECO:0000313" key="5">
    <source>
        <dbReference type="EMBL" id="ADD79332.1"/>
    </source>
</evidence>